<evidence type="ECO:0000259" key="3">
    <source>
        <dbReference type="PROSITE" id="PS50977"/>
    </source>
</evidence>
<keyword evidence="1 2" id="KW-0238">DNA-binding</keyword>
<dbReference type="eggNOG" id="COG1309">
    <property type="taxonomic scope" value="Bacteria"/>
</dbReference>
<dbReference type="InterPro" id="IPR050624">
    <property type="entry name" value="HTH-type_Tx_Regulator"/>
</dbReference>
<evidence type="ECO:0000256" key="1">
    <source>
        <dbReference type="ARBA" id="ARBA00023125"/>
    </source>
</evidence>
<dbReference type="STRING" id="984262.SGRA_3261"/>
<dbReference type="EMBL" id="CP002831">
    <property type="protein sequence ID" value="AFC25989.1"/>
    <property type="molecule type" value="Genomic_DNA"/>
</dbReference>
<dbReference type="Gene3D" id="1.10.357.10">
    <property type="entry name" value="Tetracycline Repressor, domain 2"/>
    <property type="match status" value="1"/>
</dbReference>
<evidence type="ECO:0000313" key="4">
    <source>
        <dbReference type="EMBL" id="AFC25989.1"/>
    </source>
</evidence>
<dbReference type="Proteomes" id="UP000007519">
    <property type="component" value="Chromosome"/>
</dbReference>
<feature type="domain" description="HTH tetR-type" evidence="3">
    <location>
        <begin position="14"/>
        <end position="74"/>
    </location>
</feature>
<name>H6KZY2_SAPGL</name>
<dbReference type="HOGENOM" id="CLU_105399_0_0_10"/>
<dbReference type="PANTHER" id="PTHR43479">
    <property type="entry name" value="ACREF/ENVCD OPERON REPRESSOR-RELATED"/>
    <property type="match status" value="1"/>
</dbReference>
<dbReference type="InterPro" id="IPR001647">
    <property type="entry name" value="HTH_TetR"/>
</dbReference>
<dbReference type="PANTHER" id="PTHR43479:SF11">
    <property type="entry name" value="ACREF_ENVCD OPERON REPRESSOR-RELATED"/>
    <property type="match status" value="1"/>
</dbReference>
<dbReference type="GO" id="GO:0003677">
    <property type="term" value="F:DNA binding"/>
    <property type="evidence" value="ECO:0007669"/>
    <property type="project" value="UniProtKB-UniRule"/>
</dbReference>
<sequence length="212" mass="24725">MGRKPVKKERIDDPSLKASWIEQLSTVYLRNGLTKFTMDDIAAKLGISKATLYKYFASRAEILDAVVRLRITEIEAFEDQLSDDKITFSERYFEVIKTASVMLAEMSNQFLIDSRQLYPELWAKMRDFQDRALFVAEAFYRKGIEAGIMNDINPRLLALTDKMFIRSVADEAFLQEYDISLQAAFDNYFLMKSRGIFKQSYLQKNAREEEEQ</sequence>
<dbReference type="OrthoDB" id="881297at2"/>
<dbReference type="PROSITE" id="PS50977">
    <property type="entry name" value="HTH_TETR_2"/>
    <property type="match status" value="1"/>
</dbReference>
<gene>
    <name evidence="4" type="ordered locus">SGRA_3261</name>
</gene>
<dbReference type="KEGG" id="sgn:SGRA_3261"/>
<keyword evidence="5" id="KW-1185">Reference proteome</keyword>
<dbReference type="InterPro" id="IPR009057">
    <property type="entry name" value="Homeodomain-like_sf"/>
</dbReference>
<dbReference type="InterPro" id="IPR036271">
    <property type="entry name" value="Tet_transcr_reg_TetR-rel_C_sf"/>
</dbReference>
<evidence type="ECO:0000313" key="5">
    <source>
        <dbReference type="Proteomes" id="UP000007519"/>
    </source>
</evidence>
<dbReference type="Pfam" id="PF00440">
    <property type="entry name" value="TetR_N"/>
    <property type="match status" value="1"/>
</dbReference>
<dbReference type="SUPFAM" id="SSF46689">
    <property type="entry name" value="Homeodomain-like"/>
    <property type="match status" value="1"/>
</dbReference>
<evidence type="ECO:0000256" key="2">
    <source>
        <dbReference type="PROSITE-ProRule" id="PRU00335"/>
    </source>
</evidence>
<feature type="DNA-binding region" description="H-T-H motif" evidence="2">
    <location>
        <begin position="37"/>
        <end position="56"/>
    </location>
</feature>
<dbReference type="AlphaFoldDB" id="H6KZY2"/>
<proteinExistence type="predicted"/>
<reference evidence="4 5" key="1">
    <citation type="journal article" date="2012" name="Stand. Genomic Sci.">
        <title>Complete genome sequencing and analysis of Saprospira grandis str. Lewin, a predatory marine bacterium.</title>
        <authorList>
            <person name="Saw J.H."/>
            <person name="Yuryev A."/>
            <person name="Kanbe M."/>
            <person name="Hou S."/>
            <person name="Young A.G."/>
            <person name="Aizawa S."/>
            <person name="Alam M."/>
        </authorList>
    </citation>
    <scope>NUCLEOTIDE SEQUENCE [LARGE SCALE GENOMIC DNA]</scope>
    <source>
        <strain evidence="4 5">Lewin</strain>
    </source>
</reference>
<organism evidence="4 5">
    <name type="scientific">Saprospira grandis (strain Lewin)</name>
    <dbReference type="NCBI Taxonomy" id="984262"/>
    <lineage>
        <taxon>Bacteria</taxon>
        <taxon>Pseudomonadati</taxon>
        <taxon>Bacteroidota</taxon>
        <taxon>Saprospiria</taxon>
        <taxon>Saprospirales</taxon>
        <taxon>Saprospiraceae</taxon>
        <taxon>Saprospira</taxon>
    </lineage>
</organism>
<dbReference type="SUPFAM" id="SSF48498">
    <property type="entry name" value="Tetracyclin repressor-like, C-terminal domain"/>
    <property type="match status" value="1"/>
</dbReference>
<dbReference type="RefSeq" id="WP_015693584.1">
    <property type="nucleotide sequence ID" value="NC_016940.1"/>
</dbReference>
<accession>H6KZY2</accession>
<protein>
    <submittedName>
        <fullName evidence="4">Transcriptional regulator, TetR family protein</fullName>
    </submittedName>
</protein>